<evidence type="ECO:0000256" key="3">
    <source>
        <dbReference type="ARBA" id="ARBA00022840"/>
    </source>
</evidence>
<dbReference type="PROSITE" id="PS00688">
    <property type="entry name" value="SIGMA54_INTERACT_3"/>
    <property type="match status" value="1"/>
</dbReference>
<protein>
    <recommendedName>
        <fullName evidence="7">HTH-type transcriptional regulatory protein TyrR</fullName>
    </recommendedName>
</protein>
<dbReference type="Pfam" id="PF13188">
    <property type="entry name" value="PAS_8"/>
    <property type="match status" value="1"/>
</dbReference>
<dbReference type="PROSITE" id="PS00675">
    <property type="entry name" value="SIGMA54_INTERACT_1"/>
    <property type="match status" value="1"/>
</dbReference>
<dbReference type="Pfam" id="PF00158">
    <property type="entry name" value="Sigma54_activat"/>
    <property type="match status" value="1"/>
</dbReference>
<dbReference type="Gene3D" id="1.10.8.60">
    <property type="match status" value="1"/>
</dbReference>
<dbReference type="RefSeq" id="WP_096463685.1">
    <property type="nucleotide sequence ID" value="NZ_AP017312.1"/>
</dbReference>
<proteinExistence type="predicted"/>
<dbReference type="PANTHER" id="PTHR32071">
    <property type="entry name" value="TRANSCRIPTIONAL REGULATORY PROTEIN"/>
    <property type="match status" value="1"/>
</dbReference>
<dbReference type="FunFam" id="3.40.50.300:FF:000006">
    <property type="entry name" value="DNA-binding transcriptional regulator NtrC"/>
    <property type="match status" value="1"/>
</dbReference>
<dbReference type="Pfam" id="PF25601">
    <property type="entry name" value="AAA_lid_14"/>
    <property type="match status" value="1"/>
</dbReference>
<dbReference type="GO" id="GO:0005524">
    <property type="term" value="F:ATP binding"/>
    <property type="evidence" value="ECO:0007669"/>
    <property type="project" value="UniProtKB-KW"/>
</dbReference>
<evidence type="ECO:0000313" key="8">
    <source>
        <dbReference type="EMBL" id="BAU26658.1"/>
    </source>
</evidence>
<dbReference type="InterPro" id="IPR027417">
    <property type="entry name" value="P-loop_NTPase"/>
</dbReference>
<dbReference type="CDD" id="cd00009">
    <property type="entry name" value="AAA"/>
    <property type="match status" value="1"/>
</dbReference>
<dbReference type="InterPro" id="IPR009057">
    <property type="entry name" value="Homeodomain-like_sf"/>
</dbReference>
<evidence type="ECO:0000256" key="7">
    <source>
        <dbReference type="ARBA" id="ARBA00029500"/>
    </source>
</evidence>
<keyword evidence="1" id="KW-0547">Nucleotide-binding</keyword>
<reference evidence="8 9" key="1">
    <citation type="submission" date="2015-12" db="EMBL/GenBank/DDBJ databases">
        <title>Genome sequence of Aneurinibacillus soli.</title>
        <authorList>
            <person name="Lee J.S."/>
            <person name="Lee K.C."/>
            <person name="Kim K.K."/>
            <person name="Lee B.W."/>
        </authorList>
    </citation>
    <scope>NUCLEOTIDE SEQUENCE [LARGE SCALE GENOMIC DNA]</scope>
    <source>
        <strain evidence="8 9">CB4</strain>
    </source>
</reference>
<dbReference type="SUPFAM" id="SSF46689">
    <property type="entry name" value="Homeodomain-like"/>
    <property type="match status" value="1"/>
</dbReference>
<dbReference type="PROSITE" id="PS00676">
    <property type="entry name" value="SIGMA54_INTERACT_2"/>
    <property type="match status" value="1"/>
</dbReference>
<dbReference type="InterPro" id="IPR058031">
    <property type="entry name" value="AAA_lid_NorR"/>
</dbReference>
<keyword evidence="8" id="KW-0560">Oxidoreductase</keyword>
<evidence type="ECO:0000313" key="9">
    <source>
        <dbReference type="Proteomes" id="UP000217696"/>
    </source>
</evidence>
<dbReference type="PROSITE" id="PS50045">
    <property type="entry name" value="SIGMA54_INTERACT_4"/>
    <property type="match status" value="1"/>
</dbReference>
<dbReference type="Pfam" id="PF13426">
    <property type="entry name" value="PAS_9"/>
    <property type="match status" value="1"/>
</dbReference>
<keyword evidence="4" id="KW-0805">Transcription regulation</keyword>
<dbReference type="SUPFAM" id="SSF55785">
    <property type="entry name" value="PYP-like sensor domain (PAS domain)"/>
    <property type="match status" value="2"/>
</dbReference>
<dbReference type="Gene3D" id="3.30.450.20">
    <property type="entry name" value="PAS domain"/>
    <property type="match status" value="2"/>
</dbReference>
<dbReference type="InterPro" id="IPR025943">
    <property type="entry name" value="Sigma_54_int_dom_ATP-bd_2"/>
</dbReference>
<dbReference type="SMART" id="SM00091">
    <property type="entry name" value="PAS"/>
    <property type="match status" value="2"/>
</dbReference>
<dbReference type="EMBL" id="AP017312">
    <property type="protein sequence ID" value="BAU26658.1"/>
    <property type="molecule type" value="Genomic_DNA"/>
</dbReference>
<dbReference type="NCBIfam" id="TIGR00229">
    <property type="entry name" value="sensory_box"/>
    <property type="match status" value="1"/>
</dbReference>
<gene>
    <name evidence="8" type="ORF">CB4_00800</name>
</gene>
<evidence type="ECO:0000256" key="5">
    <source>
        <dbReference type="ARBA" id="ARBA00023125"/>
    </source>
</evidence>
<organism evidence="8 9">
    <name type="scientific">Aneurinibacillus soli</name>
    <dbReference type="NCBI Taxonomy" id="1500254"/>
    <lineage>
        <taxon>Bacteria</taxon>
        <taxon>Bacillati</taxon>
        <taxon>Bacillota</taxon>
        <taxon>Bacilli</taxon>
        <taxon>Bacillales</taxon>
        <taxon>Paenibacillaceae</taxon>
        <taxon>Aneurinibacillus group</taxon>
        <taxon>Aneurinibacillus</taxon>
    </lineage>
</organism>
<dbReference type="Gene3D" id="3.40.50.300">
    <property type="entry name" value="P-loop containing nucleotide triphosphate hydrolases"/>
    <property type="match status" value="1"/>
</dbReference>
<dbReference type="OrthoDB" id="9771372at2"/>
<keyword evidence="9" id="KW-1185">Reference proteome</keyword>
<name>A0A0U5AWP9_9BACL</name>
<dbReference type="PANTHER" id="PTHR32071:SF57">
    <property type="entry name" value="C4-DICARBOXYLATE TRANSPORT TRANSCRIPTIONAL REGULATORY PROTEIN DCTD"/>
    <property type="match status" value="1"/>
</dbReference>
<keyword evidence="3" id="KW-0067">ATP-binding</keyword>
<evidence type="ECO:0000256" key="1">
    <source>
        <dbReference type="ARBA" id="ARBA00022741"/>
    </source>
</evidence>
<dbReference type="SMART" id="SM00382">
    <property type="entry name" value="AAA"/>
    <property type="match status" value="1"/>
</dbReference>
<dbReference type="InterPro" id="IPR002078">
    <property type="entry name" value="Sigma_54_int"/>
</dbReference>
<sequence length="682" mass="77686">MVKWKEILHPIPILAARDCTIRQAIQRCQHAQEKILFIGDGQTIVGYVDESYLLRQAADASSLDDPVVYCENILVVEEEAVVEFYHNISVVLGKDLSGRYIGFTTIERARHEATGLKLNQLEQIFDGAGIGIVTTDEQSRITFLNEQAAEIFGMPQDVLLYRKYETLLSAEKQMNAVLSGKQLVSVSNYFNSRHIIGNFSPLYQSGQVVGSVHLFYLQEHLEEAVRELKFVRNLNEDLQAIYTSANEQIVVVNEHGVVIRLSGTFSREFWLVHGPEAVIGQSIYELGQQGIFPTDIVTNCCRQKQKVMHVQTMKSGRKIWAVGVPVWQRKRIEKVVIVLRDITELNEYQMEHADDFGPENEKQPMKSLIYRSKAMETIVDQVKMIAEVNSTVLLLGESGVGKEVFAQTIHDHSLRRDKPFIRVNCGAIPENLIESEFFGYESGAFTGADRKGRAGLFEAAHEGTIFLDEVAELPMNLQVKLLRVLQEKEVRRVGGTHSIPVDVRVIAATNKDLKQKVREQTFREDLYYRLHVIPVRIPPLRERAIDIIPLSLYFLEQFSTMYGKEKQLSRQAVEVLETYQWPGNVRELQNVIERLVVTTRGLFVEEKDALATLYGETDEEQTIEPMIMHIRPLKDALEQVENELLSLALRKYETASDAARVLGVSEATMSRKIKKYFPFGRE</sequence>
<keyword evidence="2" id="KW-0058">Aromatic hydrocarbons catabolism</keyword>
<dbReference type="Gene3D" id="1.10.10.60">
    <property type="entry name" value="Homeodomain-like"/>
    <property type="match status" value="1"/>
</dbReference>
<dbReference type="GO" id="GO:0006355">
    <property type="term" value="P:regulation of DNA-templated transcription"/>
    <property type="evidence" value="ECO:0007669"/>
    <property type="project" value="InterPro"/>
</dbReference>
<keyword evidence="5" id="KW-0238">DNA-binding</keyword>
<evidence type="ECO:0000256" key="6">
    <source>
        <dbReference type="ARBA" id="ARBA00023163"/>
    </source>
</evidence>
<dbReference type="GO" id="GO:0016491">
    <property type="term" value="F:oxidoreductase activity"/>
    <property type="evidence" value="ECO:0007669"/>
    <property type="project" value="UniProtKB-KW"/>
</dbReference>
<dbReference type="InterPro" id="IPR025944">
    <property type="entry name" value="Sigma_54_int_dom_CS"/>
</dbReference>
<dbReference type="GO" id="GO:0003677">
    <property type="term" value="F:DNA binding"/>
    <property type="evidence" value="ECO:0007669"/>
    <property type="project" value="UniProtKB-KW"/>
</dbReference>
<dbReference type="Pfam" id="PF18024">
    <property type="entry name" value="HTH_50"/>
    <property type="match status" value="1"/>
</dbReference>
<dbReference type="InterPro" id="IPR035965">
    <property type="entry name" value="PAS-like_dom_sf"/>
</dbReference>
<dbReference type="AlphaFoldDB" id="A0A0U5AWP9"/>
<dbReference type="InterPro" id="IPR003593">
    <property type="entry name" value="AAA+_ATPase"/>
</dbReference>
<dbReference type="InterPro" id="IPR025662">
    <property type="entry name" value="Sigma_54_int_dom_ATP-bd_1"/>
</dbReference>
<evidence type="ECO:0000256" key="2">
    <source>
        <dbReference type="ARBA" id="ARBA00022797"/>
    </source>
</evidence>
<accession>A0A0U5AWP9</accession>
<keyword evidence="6" id="KW-0804">Transcription</keyword>
<dbReference type="InterPro" id="IPR000014">
    <property type="entry name" value="PAS"/>
</dbReference>
<dbReference type="InterPro" id="IPR030828">
    <property type="entry name" value="HTH_TyrR"/>
</dbReference>
<dbReference type="SUPFAM" id="SSF52540">
    <property type="entry name" value="P-loop containing nucleoside triphosphate hydrolases"/>
    <property type="match status" value="1"/>
</dbReference>
<dbReference type="Proteomes" id="UP000217696">
    <property type="component" value="Chromosome"/>
</dbReference>
<dbReference type="PROSITE" id="PS50112">
    <property type="entry name" value="PAS"/>
    <property type="match status" value="1"/>
</dbReference>
<dbReference type="KEGG" id="asoc:CB4_00800"/>
<evidence type="ECO:0000256" key="4">
    <source>
        <dbReference type="ARBA" id="ARBA00023015"/>
    </source>
</evidence>